<dbReference type="RefSeq" id="WP_074891042.1">
    <property type="nucleotide sequence ID" value="NZ_FOXO01000031.1"/>
</dbReference>
<evidence type="ECO:0000256" key="2">
    <source>
        <dbReference type="ARBA" id="ARBA00022598"/>
    </source>
</evidence>
<evidence type="ECO:0000256" key="4">
    <source>
        <dbReference type="ARBA" id="ARBA00022840"/>
    </source>
</evidence>
<gene>
    <name evidence="9" type="ORF">SAMN04487928_13135</name>
</gene>
<dbReference type="InterPro" id="IPR003694">
    <property type="entry name" value="NAD_synthase"/>
</dbReference>
<dbReference type="NCBIfam" id="TIGR00552">
    <property type="entry name" value="nadE"/>
    <property type="match status" value="1"/>
</dbReference>
<evidence type="ECO:0000256" key="7">
    <source>
        <dbReference type="RuleBase" id="RU003812"/>
    </source>
</evidence>
<dbReference type="GO" id="GO:0003952">
    <property type="term" value="F:NAD+ synthase (glutamine-hydrolyzing) activity"/>
    <property type="evidence" value="ECO:0007669"/>
    <property type="project" value="InterPro"/>
</dbReference>
<evidence type="ECO:0000256" key="6">
    <source>
        <dbReference type="RuleBase" id="RU003811"/>
    </source>
</evidence>
<proteinExistence type="inferred from homology"/>
<dbReference type="Gene3D" id="3.40.50.620">
    <property type="entry name" value="HUPs"/>
    <property type="match status" value="1"/>
</dbReference>
<evidence type="ECO:0000259" key="8">
    <source>
        <dbReference type="Pfam" id="PF02540"/>
    </source>
</evidence>
<dbReference type="GO" id="GO:0004359">
    <property type="term" value="F:glutaminase activity"/>
    <property type="evidence" value="ECO:0007669"/>
    <property type="project" value="InterPro"/>
</dbReference>
<reference evidence="10" key="1">
    <citation type="submission" date="2016-10" db="EMBL/GenBank/DDBJ databases">
        <authorList>
            <person name="Varghese N."/>
            <person name="Submissions S."/>
        </authorList>
    </citation>
    <scope>NUCLEOTIDE SEQUENCE [LARGE SCALE GENOMIC DNA]</scope>
    <source>
        <strain evidence="10">P18</strain>
    </source>
</reference>
<evidence type="ECO:0000313" key="10">
    <source>
        <dbReference type="Proteomes" id="UP000182624"/>
    </source>
</evidence>
<keyword evidence="5 6" id="KW-0520">NAD</keyword>
<dbReference type="InterPro" id="IPR014729">
    <property type="entry name" value="Rossmann-like_a/b/a_fold"/>
</dbReference>
<dbReference type="Pfam" id="PF02540">
    <property type="entry name" value="NAD_synthase"/>
    <property type="match status" value="1"/>
</dbReference>
<keyword evidence="10" id="KW-1185">Reference proteome</keyword>
<dbReference type="SUPFAM" id="SSF52402">
    <property type="entry name" value="Adenine nucleotide alpha hydrolases-like"/>
    <property type="match status" value="1"/>
</dbReference>
<dbReference type="Proteomes" id="UP000182624">
    <property type="component" value="Unassembled WGS sequence"/>
</dbReference>
<dbReference type="GO" id="GO:0005524">
    <property type="term" value="F:ATP binding"/>
    <property type="evidence" value="ECO:0007669"/>
    <property type="project" value="UniProtKB-KW"/>
</dbReference>
<dbReference type="OrthoDB" id="9803818at2"/>
<keyword evidence="2 6" id="KW-0436">Ligase</keyword>
<dbReference type="UniPathway" id="UPA00253">
    <property type="reaction ID" value="UER00333"/>
</dbReference>
<name>A0A1I5XFF7_9FIRM</name>
<accession>A0A1I5XFF7</accession>
<comment type="pathway">
    <text evidence="1">Cofactor biosynthesis; NAD(+) biosynthesis.</text>
</comment>
<organism evidence="9 10">
    <name type="scientific">Butyrivibrio proteoclasticus</name>
    <dbReference type="NCBI Taxonomy" id="43305"/>
    <lineage>
        <taxon>Bacteria</taxon>
        <taxon>Bacillati</taxon>
        <taxon>Bacillota</taxon>
        <taxon>Clostridia</taxon>
        <taxon>Lachnospirales</taxon>
        <taxon>Lachnospiraceae</taxon>
        <taxon>Butyrivibrio</taxon>
    </lineage>
</organism>
<evidence type="ECO:0000256" key="3">
    <source>
        <dbReference type="ARBA" id="ARBA00022741"/>
    </source>
</evidence>
<comment type="similarity">
    <text evidence="6">Belongs to the NAD synthetase family.</text>
</comment>
<dbReference type="GO" id="GO:0005737">
    <property type="term" value="C:cytoplasm"/>
    <property type="evidence" value="ECO:0007669"/>
    <property type="project" value="InterPro"/>
</dbReference>
<dbReference type="EC" id="6.3.1.5" evidence="7"/>
<keyword evidence="3 6" id="KW-0547">Nucleotide-binding</keyword>
<keyword evidence="4 6" id="KW-0067">ATP-binding</keyword>
<dbReference type="GO" id="GO:0008795">
    <property type="term" value="F:NAD+ synthase activity"/>
    <property type="evidence" value="ECO:0007669"/>
    <property type="project" value="UniProtKB-EC"/>
</dbReference>
<dbReference type="PANTHER" id="PTHR23090:SF9">
    <property type="entry name" value="GLUTAMINE-DEPENDENT NAD(+) SYNTHETASE"/>
    <property type="match status" value="1"/>
</dbReference>
<dbReference type="CDD" id="cd00553">
    <property type="entry name" value="NAD_synthase"/>
    <property type="match status" value="1"/>
</dbReference>
<sequence length="251" mass="27263">MNNIIRDFNAKKEIENITAWIKDWFDNNGPKASAVIGLSGGKDSTIVAALLVRALGKDRVVGVLMPDGEQKDIDDSKKVAEILGIKSHIVNIHPAVEGEKKALEAAGVTLSKDAMINTPPRIRMATLYAIAQSLPNGGRVANTCNASEDYVGYSTKYGDAAGDFSPCSDFLVCQMRAIGDELGLPSELIHKTPSDGLSGMSDEDKLGFTYDTLDKYVLTGICENEETKKKIDHLHAINLHKLQTIPTYRQS</sequence>
<dbReference type="GO" id="GO:0009435">
    <property type="term" value="P:NAD+ biosynthetic process"/>
    <property type="evidence" value="ECO:0007669"/>
    <property type="project" value="UniProtKB-UniPathway"/>
</dbReference>
<evidence type="ECO:0000256" key="5">
    <source>
        <dbReference type="ARBA" id="ARBA00023027"/>
    </source>
</evidence>
<dbReference type="AlphaFoldDB" id="A0A1I5XFF7"/>
<dbReference type="InterPro" id="IPR022310">
    <property type="entry name" value="NAD/GMP_synthase"/>
</dbReference>
<evidence type="ECO:0000256" key="1">
    <source>
        <dbReference type="ARBA" id="ARBA00004790"/>
    </source>
</evidence>
<feature type="domain" description="NAD/GMP synthase" evidence="8">
    <location>
        <begin position="14"/>
        <end position="246"/>
    </location>
</feature>
<dbReference type="PANTHER" id="PTHR23090">
    <property type="entry name" value="NH 3 /GLUTAMINE-DEPENDENT NAD + SYNTHETASE"/>
    <property type="match status" value="1"/>
</dbReference>
<evidence type="ECO:0000313" key="9">
    <source>
        <dbReference type="EMBL" id="SFQ30644.1"/>
    </source>
</evidence>
<comment type="catalytic activity">
    <reaction evidence="7">
        <text>deamido-NAD(+) + NH4(+) + ATP = AMP + diphosphate + NAD(+) + H(+)</text>
        <dbReference type="Rhea" id="RHEA:21188"/>
        <dbReference type="ChEBI" id="CHEBI:15378"/>
        <dbReference type="ChEBI" id="CHEBI:28938"/>
        <dbReference type="ChEBI" id="CHEBI:30616"/>
        <dbReference type="ChEBI" id="CHEBI:33019"/>
        <dbReference type="ChEBI" id="CHEBI:57540"/>
        <dbReference type="ChEBI" id="CHEBI:58437"/>
        <dbReference type="ChEBI" id="CHEBI:456215"/>
        <dbReference type="EC" id="6.3.1.5"/>
    </reaction>
</comment>
<protein>
    <recommendedName>
        <fullName evidence="7">NH(3)-dependent NAD(+) synthetase</fullName>
        <ecNumber evidence="7">6.3.1.5</ecNumber>
    </recommendedName>
</protein>
<dbReference type="EMBL" id="FOXO01000031">
    <property type="protein sequence ID" value="SFQ30644.1"/>
    <property type="molecule type" value="Genomic_DNA"/>
</dbReference>